<evidence type="ECO:0000256" key="1">
    <source>
        <dbReference type="ARBA" id="ARBA00006354"/>
    </source>
</evidence>
<feature type="region of interest" description="Disordered" evidence="4">
    <location>
        <begin position="512"/>
        <end position="534"/>
    </location>
</feature>
<accession>A0A6J4MM13</accession>
<dbReference type="Gene3D" id="3.30.230.10">
    <property type="match status" value="1"/>
</dbReference>
<dbReference type="PANTHER" id="PTHR32039:SF7">
    <property type="entry name" value="COMPETENCE PROTEIN COMM"/>
    <property type="match status" value="1"/>
</dbReference>
<dbReference type="PROSITE" id="PS50051">
    <property type="entry name" value="MCM_2"/>
    <property type="match status" value="1"/>
</dbReference>
<dbReference type="SUPFAM" id="SSF52540">
    <property type="entry name" value="P-loop containing nucleoside triphosphate hydrolases"/>
    <property type="match status" value="1"/>
</dbReference>
<dbReference type="PANTHER" id="PTHR32039">
    <property type="entry name" value="MAGNESIUM-CHELATASE SUBUNIT CHLI"/>
    <property type="match status" value="1"/>
</dbReference>
<dbReference type="Pfam" id="PF13541">
    <property type="entry name" value="ChlI"/>
    <property type="match status" value="1"/>
</dbReference>
<name>A0A6J4MM13_9ACTN</name>
<dbReference type="EMBL" id="CADCUD010000236">
    <property type="protein sequence ID" value="CAA9361607.1"/>
    <property type="molecule type" value="Genomic_DNA"/>
</dbReference>
<gene>
    <name evidence="6" type="ORF">AVDCRST_MAG46-3328</name>
</gene>
<dbReference type="InterPro" id="IPR003593">
    <property type="entry name" value="AAA+_ATPase"/>
</dbReference>
<reference evidence="6" key="1">
    <citation type="submission" date="2020-02" db="EMBL/GenBank/DDBJ databases">
        <authorList>
            <person name="Meier V. D."/>
        </authorList>
    </citation>
    <scope>NUCLEOTIDE SEQUENCE</scope>
    <source>
        <strain evidence="6">AVDCRST_MAG46</strain>
    </source>
</reference>
<dbReference type="InterPro" id="IPR001208">
    <property type="entry name" value="MCM_dom"/>
</dbReference>
<dbReference type="Pfam" id="PF01078">
    <property type="entry name" value="Mg_chelatase"/>
    <property type="match status" value="1"/>
</dbReference>
<sequence>MSRLGRTWSVSLTGVQGEVIEVEATIESGLPRVTLVGLPDAAVSEARDRCRAAVVNSDQDWPNRKLTIGLYPANKPKTGTMHDLAIAMAVLCADGEVPASGIDRAVLLGELSLDGRVRPLPGILPATMAAADAGFATVMVPSANAGEASVVEGVQVCGVRSLRHAVALLKGLPVPADKEVPYRPVASSAWATGRRVDDLDLSEVLGQAEARHSLEVAAAGGHHLFLEGPPGAGKTMLAERLPGLLPDLPLADALEVSAIHSVAGILDSGAPLSRRPPFLDPHHTASPTSIVGGGGRVLRPGAMSLAHRGVLFLDEAPEFSVRTLEAMRQPLESGEVTICRAESSTSFPARFQLVLAANPCPCGFDWGRRPRCECPPAARLRYRSRISGPVRDRIDIYRSVNPPSRQHLRDDLAHVESTQVVAARVLAARERQRFRYRGTRWARNSDVPGSQLRRSWPVRNAAARTLDDRLADGRISARGADRVLRLSWTLADLGGRASPDDVDVEMAWALRTSDPLPAQGDNGQVGRPGSSAAR</sequence>
<protein>
    <submittedName>
        <fullName evidence="6">MG(2+) CHELATASE FAMILY PROTEIN / ComM-related protein</fullName>
    </submittedName>
</protein>
<dbReference type="InterPro" id="IPR025158">
    <property type="entry name" value="Mg_chelat-rel_C"/>
</dbReference>
<dbReference type="InterPro" id="IPR045006">
    <property type="entry name" value="CHLI-like"/>
</dbReference>
<proteinExistence type="inferred from homology"/>
<evidence type="ECO:0000256" key="3">
    <source>
        <dbReference type="ARBA" id="ARBA00022840"/>
    </source>
</evidence>
<evidence type="ECO:0000259" key="5">
    <source>
        <dbReference type="PROSITE" id="PS50051"/>
    </source>
</evidence>
<dbReference type="Gene3D" id="3.40.50.300">
    <property type="entry name" value="P-loop containing nucleotide triphosphate hydrolases"/>
    <property type="match status" value="1"/>
</dbReference>
<dbReference type="InterPro" id="IPR027417">
    <property type="entry name" value="P-loop_NTPase"/>
</dbReference>
<dbReference type="Pfam" id="PF13335">
    <property type="entry name" value="Mg_chelatase_C"/>
    <property type="match status" value="1"/>
</dbReference>
<keyword evidence="3" id="KW-0067">ATP-binding</keyword>
<keyword evidence="2" id="KW-0547">Nucleotide-binding</keyword>
<dbReference type="InterPro" id="IPR014721">
    <property type="entry name" value="Ribsml_uS5_D2-typ_fold_subgr"/>
</dbReference>
<dbReference type="GO" id="GO:0003677">
    <property type="term" value="F:DNA binding"/>
    <property type="evidence" value="ECO:0007669"/>
    <property type="project" value="InterPro"/>
</dbReference>
<feature type="domain" description="MCM C-terminal AAA(+) ATPase" evidence="5">
    <location>
        <begin position="296"/>
        <end position="414"/>
    </location>
</feature>
<evidence type="ECO:0000313" key="6">
    <source>
        <dbReference type="EMBL" id="CAA9361607.1"/>
    </source>
</evidence>
<dbReference type="InterPro" id="IPR000523">
    <property type="entry name" value="Mg_chelatse_chII-like_cat_dom"/>
</dbReference>
<dbReference type="AlphaFoldDB" id="A0A6J4MM13"/>
<dbReference type="NCBIfam" id="TIGR00368">
    <property type="entry name" value="YifB family Mg chelatase-like AAA ATPase"/>
    <property type="match status" value="1"/>
</dbReference>
<dbReference type="PRINTS" id="PR01657">
    <property type="entry name" value="MCMFAMILY"/>
</dbReference>
<dbReference type="SUPFAM" id="SSF54211">
    <property type="entry name" value="Ribosomal protein S5 domain 2-like"/>
    <property type="match status" value="1"/>
</dbReference>
<evidence type="ECO:0000256" key="2">
    <source>
        <dbReference type="ARBA" id="ARBA00022741"/>
    </source>
</evidence>
<dbReference type="InterPro" id="IPR020568">
    <property type="entry name" value="Ribosomal_Su5_D2-typ_SF"/>
</dbReference>
<dbReference type="SMART" id="SM00382">
    <property type="entry name" value="AAA"/>
    <property type="match status" value="1"/>
</dbReference>
<comment type="similarity">
    <text evidence="1">Belongs to the Mg-chelatase subunits D/I family. ComM subfamily.</text>
</comment>
<dbReference type="GO" id="GO:0005524">
    <property type="term" value="F:ATP binding"/>
    <property type="evidence" value="ECO:0007669"/>
    <property type="project" value="UniProtKB-KW"/>
</dbReference>
<dbReference type="InterPro" id="IPR004482">
    <property type="entry name" value="Mg_chelat-rel"/>
</dbReference>
<evidence type="ECO:0000256" key="4">
    <source>
        <dbReference type="SAM" id="MobiDB-lite"/>
    </source>
</evidence>
<organism evidence="6">
    <name type="scientific">uncultured Nocardioidaceae bacterium</name>
    <dbReference type="NCBI Taxonomy" id="253824"/>
    <lineage>
        <taxon>Bacteria</taxon>
        <taxon>Bacillati</taxon>
        <taxon>Actinomycetota</taxon>
        <taxon>Actinomycetes</taxon>
        <taxon>Propionibacteriales</taxon>
        <taxon>Nocardioidaceae</taxon>
        <taxon>environmental samples</taxon>
    </lineage>
</organism>